<organism evidence="4 5">
    <name type="scientific">Candidatus Avichristensenella intestinipullorum</name>
    <dbReference type="NCBI Taxonomy" id="2840693"/>
    <lineage>
        <taxon>Bacteria</taxon>
        <taxon>Bacillati</taxon>
        <taxon>Bacillota</taxon>
        <taxon>Clostridia</taxon>
        <taxon>Candidatus Avichristensenella</taxon>
    </lineage>
</organism>
<dbReference type="SUPFAM" id="SSF53807">
    <property type="entry name" value="Helical backbone' metal receptor"/>
    <property type="match status" value="1"/>
</dbReference>
<dbReference type="Gene3D" id="3.40.50.1980">
    <property type="entry name" value="Nitrogenase molybdenum iron protein domain"/>
    <property type="match status" value="2"/>
</dbReference>
<gene>
    <name evidence="4" type="ORF">IAA66_00885</name>
</gene>
<dbReference type="GO" id="GO:0071281">
    <property type="term" value="P:cellular response to iron ion"/>
    <property type="evidence" value="ECO:0007669"/>
    <property type="project" value="TreeGrafter"/>
</dbReference>
<dbReference type="EMBL" id="DVFI01000012">
    <property type="protein sequence ID" value="HIQ62125.1"/>
    <property type="molecule type" value="Genomic_DNA"/>
</dbReference>
<dbReference type="PROSITE" id="PS50983">
    <property type="entry name" value="FE_B12_PBP"/>
    <property type="match status" value="1"/>
</dbReference>
<proteinExistence type="inferred from homology"/>
<feature type="signal peptide" evidence="2">
    <location>
        <begin position="1"/>
        <end position="23"/>
    </location>
</feature>
<feature type="chain" id="PRO_5039007310" evidence="2">
    <location>
        <begin position="24"/>
        <end position="294"/>
    </location>
</feature>
<dbReference type="CDD" id="cd01143">
    <property type="entry name" value="YvrC"/>
    <property type="match status" value="1"/>
</dbReference>
<accession>A0A9D0YUJ5</accession>
<evidence type="ECO:0000259" key="3">
    <source>
        <dbReference type="PROSITE" id="PS50983"/>
    </source>
</evidence>
<evidence type="ECO:0000256" key="2">
    <source>
        <dbReference type="SAM" id="SignalP"/>
    </source>
</evidence>
<dbReference type="Pfam" id="PF01497">
    <property type="entry name" value="Peripla_BP_2"/>
    <property type="match status" value="1"/>
</dbReference>
<dbReference type="AlphaFoldDB" id="A0A9D0YUJ5"/>
<protein>
    <submittedName>
        <fullName evidence="4">ABC transporter substrate-binding protein</fullName>
    </submittedName>
</protein>
<keyword evidence="2" id="KW-0732">Signal</keyword>
<dbReference type="PANTHER" id="PTHR30535:SF34">
    <property type="entry name" value="MOLYBDATE-BINDING PROTEIN MOLA"/>
    <property type="match status" value="1"/>
</dbReference>
<dbReference type="InterPro" id="IPR002491">
    <property type="entry name" value="ABC_transptr_periplasmic_BD"/>
</dbReference>
<dbReference type="Proteomes" id="UP000886819">
    <property type="component" value="Unassembled WGS sequence"/>
</dbReference>
<dbReference type="PANTHER" id="PTHR30535">
    <property type="entry name" value="VITAMIN B12-BINDING PROTEIN"/>
    <property type="match status" value="1"/>
</dbReference>
<feature type="domain" description="Fe/B12 periplasmic-binding" evidence="3">
    <location>
        <begin position="44"/>
        <end position="294"/>
    </location>
</feature>
<reference evidence="4" key="1">
    <citation type="submission" date="2020-10" db="EMBL/GenBank/DDBJ databases">
        <authorList>
            <person name="Gilroy R."/>
        </authorList>
    </citation>
    <scope>NUCLEOTIDE SEQUENCE</scope>
    <source>
        <strain evidence="4">ChiHile30-977</strain>
    </source>
</reference>
<comment type="similarity">
    <text evidence="1">Belongs to the bacterial solute-binding protein 8 family.</text>
</comment>
<dbReference type="InterPro" id="IPR050902">
    <property type="entry name" value="ABC_Transporter_SBP"/>
</dbReference>
<evidence type="ECO:0000313" key="4">
    <source>
        <dbReference type="EMBL" id="HIQ62125.1"/>
    </source>
</evidence>
<evidence type="ECO:0000313" key="5">
    <source>
        <dbReference type="Proteomes" id="UP000886819"/>
    </source>
</evidence>
<evidence type="ECO:0000256" key="1">
    <source>
        <dbReference type="ARBA" id="ARBA00008814"/>
    </source>
</evidence>
<name>A0A9D0YUJ5_9FIRM</name>
<comment type="caution">
    <text evidence="4">The sequence shown here is derived from an EMBL/GenBank/DDBJ whole genome shotgun (WGS) entry which is preliminary data.</text>
</comment>
<reference evidence="4" key="2">
    <citation type="journal article" date="2021" name="PeerJ">
        <title>Extensive microbial diversity within the chicken gut microbiome revealed by metagenomics and culture.</title>
        <authorList>
            <person name="Gilroy R."/>
            <person name="Ravi A."/>
            <person name="Getino M."/>
            <person name="Pursley I."/>
            <person name="Horton D.L."/>
            <person name="Alikhan N.F."/>
            <person name="Baker D."/>
            <person name="Gharbi K."/>
            <person name="Hall N."/>
            <person name="Watson M."/>
            <person name="Adriaenssens E.M."/>
            <person name="Foster-Nyarko E."/>
            <person name="Jarju S."/>
            <person name="Secka A."/>
            <person name="Antonio M."/>
            <person name="Oren A."/>
            <person name="Chaudhuri R.R."/>
            <person name="La Ragione R."/>
            <person name="Hildebrand F."/>
            <person name="Pallen M.J."/>
        </authorList>
    </citation>
    <scope>NUCLEOTIDE SEQUENCE</scope>
    <source>
        <strain evidence="4">ChiHile30-977</strain>
    </source>
</reference>
<sequence length="294" mass="31492">MKKTVTAWILALVLLCVGAFALAEEPVVQDRAGNPITLPETVERVVSLAPSITQVIADLGLGDTLVAVDQYSQGIEGVPEDVLTFDIMTPDAEQIIALDPDLVLLSGMTLSDGSDPLAQLTELGICVAYVPSSESIDAILEDNLFIGEILGNPEGAQALNDRLTEAIEALRVETETPRRVYFEISPAPYLYSFGTGTFLNEMIALLGGVNIFADQTGWLSVSEEAVIAADPEIIFTSAEWAEDPVGEILARDGWADVTAVREGAVYLIDEDAASQPNHRIVLALEEMAEAFADQ</sequence>